<name>A0A4S4N165_9APHY</name>
<organism evidence="2 3">
    <name type="scientific">Antrodiella citrinella</name>
    <dbReference type="NCBI Taxonomy" id="2447956"/>
    <lineage>
        <taxon>Eukaryota</taxon>
        <taxon>Fungi</taxon>
        <taxon>Dikarya</taxon>
        <taxon>Basidiomycota</taxon>
        <taxon>Agaricomycotina</taxon>
        <taxon>Agaricomycetes</taxon>
        <taxon>Polyporales</taxon>
        <taxon>Steccherinaceae</taxon>
        <taxon>Antrodiella</taxon>
    </lineage>
</organism>
<sequence length="573" mass="62868">MADAIVSPPIIPQRRPRDEPEIIDVDSLDDDIVITGYGRNQRRRLSPSQPESSRAAASRYNNREVIVLSDDEGEGSSASSRPSGSRHRLVSPPPPARQHYPVPPVPSFPLRFMFPRRSRSRAPRPHPPPAIAPNPDPFDFEAHLFQPPPPRQPTPPIVLPPRGAPVSHHQPVMGLGGAILALNRSARMPGHHGAGLEQHRQDRDADPVRPARGYGYGYGFNDLSSWVTDFFGSRRRPEPRPRPAYDFWPLADLEFERFAEDMPSMEEMLAEVRQPKVPEVMWKPEYTHNGTPHTGFTYNFSEEAPPSATAPTCVAGSSSAQAIVIPDDDDTILGSNIAGPSRVKSESPSGTGFTLACARCTAPLVLAEDDRHPLSTAERKSRRVWGLRCGHVLDGKCIESIMRPPVSVSVSDEKGKGKARIVSGDALPSPKRRGKARAGMYSHAILDSEPPKDEALEQLLPENSMRARLRPRHPRSDTASAASVSGAQSQVAASLQSPSRRREARDSRASHPYAKSKGKGRARKPVVLDEFEWTCPVAGCGRVHRSVHLKDDNESVDGGWSMDPERGAVAMFI</sequence>
<feature type="region of interest" description="Disordered" evidence="1">
    <location>
        <begin position="1"/>
        <end position="26"/>
    </location>
</feature>
<feature type="compositionally biased region" description="Low complexity" evidence="1">
    <location>
        <begin position="479"/>
        <end position="498"/>
    </location>
</feature>
<proteinExistence type="predicted"/>
<evidence type="ECO:0000256" key="1">
    <source>
        <dbReference type="SAM" id="MobiDB-lite"/>
    </source>
</evidence>
<gene>
    <name evidence="2" type="ORF">EUX98_g4766</name>
</gene>
<feature type="compositionally biased region" description="Basic and acidic residues" evidence="1">
    <location>
        <begin position="500"/>
        <end position="509"/>
    </location>
</feature>
<dbReference type="AlphaFoldDB" id="A0A4S4N165"/>
<keyword evidence="3" id="KW-1185">Reference proteome</keyword>
<evidence type="ECO:0000313" key="3">
    <source>
        <dbReference type="Proteomes" id="UP000308730"/>
    </source>
</evidence>
<feature type="compositionally biased region" description="Pro residues" evidence="1">
    <location>
        <begin position="125"/>
        <end position="136"/>
    </location>
</feature>
<feature type="region of interest" description="Disordered" evidence="1">
    <location>
        <begin position="408"/>
        <end position="452"/>
    </location>
</feature>
<protein>
    <submittedName>
        <fullName evidence="2">Uncharacterized protein</fullName>
    </submittedName>
</protein>
<reference evidence="2 3" key="1">
    <citation type="submission" date="2019-02" db="EMBL/GenBank/DDBJ databases">
        <title>Genome sequencing of the rare red list fungi Antrodiella citrinella (Flaviporus citrinellus).</title>
        <authorList>
            <person name="Buettner E."/>
            <person name="Kellner H."/>
        </authorList>
    </citation>
    <scope>NUCLEOTIDE SEQUENCE [LARGE SCALE GENOMIC DNA]</scope>
    <source>
        <strain evidence="2 3">DSM 108506</strain>
    </source>
</reference>
<feature type="region of interest" description="Disordered" evidence="1">
    <location>
        <begin position="465"/>
        <end position="521"/>
    </location>
</feature>
<feature type="region of interest" description="Disordered" evidence="1">
    <location>
        <begin position="118"/>
        <end position="138"/>
    </location>
</feature>
<feature type="region of interest" description="Disordered" evidence="1">
    <location>
        <begin position="39"/>
        <end position="104"/>
    </location>
</feature>
<dbReference type="EMBL" id="SGPM01000124">
    <property type="protein sequence ID" value="THH29440.1"/>
    <property type="molecule type" value="Genomic_DNA"/>
</dbReference>
<dbReference type="Proteomes" id="UP000308730">
    <property type="component" value="Unassembled WGS sequence"/>
</dbReference>
<evidence type="ECO:0000313" key="2">
    <source>
        <dbReference type="EMBL" id="THH29440.1"/>
    </source>
</evidence>
<accession>A0A4S4N165</accession>
<feature type="compositionally biased region" description="Pro residues" evidence="1">
    <location>
        <begin position="91"/>
        <end position="104"/>
    </location>
</feature>
<comment type="caution">
    <text evidence="2">The sequence shown here is derived from an EMBL/GenBank/DDBJ whole genome shotgun (WGS) entry which is preliminary data.</text>
</comment>
<dbReference type="OrthoDB" id="2507647at2759"/>